<feature type="active site" description="Nucleophile" evidence="3">
    <location>
        <position position="106"/>
    </location>
</feature>
<feature type="binding site" evidence="4">
    <location>
        <position position="227"/>
    </location>
    <ligand>
        <name>substrate</name>
    </ligand>
</feature>
<dbReference type="PANTHER" id="PTHR36845">
    <property type="entry name" value="HYDROLASE, PUTATIVE (AFU_ORTHOLOGUE AFUA_7G05090)-RELATED"/>
    <property type="match status" value="1"/>
</dbReference>
<dbReference type="EMBL" id="SZYE01000010">
    <property type="protein sequence ID" value="TKR26953.1"/>
    <property type="molecule type" value="Genomic_DNA"/>
</dbReference>
<dbReference type="Proteomes" id="UP000308121">
    <property type="component" value="Unassembled WGS sequence"/>
</dbReference>
<dbReference type="GO" id="GO:0052757">
    <property type="term" value="F:chondroitin hydrolase activity"/>
    <property type="evidence" value="ECO:0007669"/>
    <property type="project" value="TreeGrafter"/>
</dbReference>
<dbReference type="PANTHER" id="PTHR36845:SF1">
    <property type="entry name" value="HYDROLASE, PUTATIVE (AFU_ORTHOLOGUE AFUA_7G05090)-RELATED"/>
    <property type="match status" value="1"/>
</dbReference>
<dbReference type="RefSeq" id="WP_154728203.1">
    <property type="nucleotide sequence ID" value="NZ_SZYE01000010.1"/>
</dbReference>
<protein>
    <submittedName>
        <fullName evidence="5">Glucuronyl hydrolase</fullName>
    </submittedName>
</protein>
<dbReference type="InterPro" id="IPR008928">
    <property type="entry name" value="6-hairpin_glycosidase_sf"/>
</dbReference>
<evidence type="ECO:0000256" key="4">
    <source>
        <dbReference type="PIRSR" id="PIRSR610905-2"/>
    </source>
</evidence>
<dbReference type="InterPro" id="IPR012341">
    <property type="entry name" value="6hp_glycosidase-like_sf"/>
</dbReference>
<feature type="binding site" evidence="4">
    <location>
        <position position="167"/>
    </location>
    <ligand>
        <name>substrate</name>
    </ligand>
</feature>
<feature type="binding site" evidence="4">
    <location>
        <position position="225"/>
    </location>
    <ligand>
        <name>substrate</name>
    </ligand>
</feature>
<dbReference type="InterPro" id="IPR052369">
    <property type="entry name" value="UG_Glycosaminoglycan_Hydrolase"/>
</dbReference>
<comment type="caution">
    <text evidence="5">The sequence shown here is derived from an EMBL/GenBank/DDBJ whole genome shotgun (WGS) entry which is preliminary data.</text>
</comment>
<feature type="binding site" evidence="4">
    <location>
        <position position="106"/>
    </location>
    <ligand>
        <name>substrate</name>
    </ligand>
</feature>
<evidence type="ECO:0000256" key="3">
    <source>
        <dbReference type="PIRSR" id="PIRSR610905-1"/>
    </source>
</evidence>
<dbReference type="InterPro" id="IPR010905">
    <property type="entry name" value="Glyco_hydro_88"/>
</dbReference>
<dbReference type="AlphaFoldDB" id="A0A7Z8NRP1"/>
<dbReference type="GO" id="GO:0000272">
    <property type="term" value="P:polysaccharide catabolic process"/>
    <property type="evidence" value="ECO:0007669"/>
    <property type="project" value="TreeGrafter"/>
</dbReference>
<feature type="binding site" evidence="4">
    <location>
        <position position="239"/>
    </location>
    <ligand>
        <name>substrate</name>
    </ligand>
</feature>
<dbReference type="Gene3D" id="1.50.10.10">
    <property type="match status" value="1"/>
</dbReference>
<comment type="similarity">
    <text evidence="2">Belongs to the glycosyl hydrolase 88 family.</text>
</comment>
<keyword evidence="1 5" id="KW-0378">Hydrolase</keyword>
<accession>A0A7Z8NRP1</accession>
<reference evidence="5 6" key="1">
    <citation type="submission" date="2019-05" db="EMBL/GenBank/DDBJ databases">
        <title>Genome sequence of Cellulomonas hominis strain CS1.</title>
        <authorList>
            <person name="Belmont J."/>
            <person name="Maclea K.S."/>
        </authorList>
    </citation>
    <scope>NUCLEOTIDE SEQUENCE [LARGE SCALE GENOMIC DNA]</scope>
    <source>
        <strain evidence="5 6">CS1</strain>
    </source>
</reference>
<dbReference type="SUPFAM" id="SSF48208">
    <property type="entry name" value="Six-hairpin glycosidases"/>
    <property type="match status" value="1"/>
</dbReference>
<feature type="active site" description="Proton donor" evidence="3">
    <location>
        <position position="167"/>
    </location>
</feature>
<dbReference type="Pfam" id="PF07470">
    <property type="entry name" value="Glyco_hydro_88"/>
    <property type="match status" value="1"/>
</dbReference>
<evidence type="ECO:0000256" key="2">
    <source>
        <dbReference type="ARBA" id="ARBA00038358"/>
    </source>
</evidence>
<name>A0A7Z8NRP1_9CELL</name>
<evidence type="ECO:0000256" key="1">
    <source>
        <dbReference type="ARBA" id="ARBA00022801"/>
    </source>
</evidence>
<evidence type="ECO:0000313" key="5">
    <source>
        <dbReference type="EMBL" id="TKR26953.1"/>
    </source>
</evidence>
<feature type="binding site" evidence="4">
    <location>
        <position position="243"/>
    </location>
    <ligand>
        <name>substrate</name>
    </ligand>
</feature>
<gene>
    <name evidence="5" type="ORF">FA014_02830</name>
</gene>
<evidence type="ECO:0000313" key="6">
    <source>
        <dbReference type="Proteomes" id="UP000308121"/>
    </source>
</evidence>
<organism evidence="5 6">
    <name type="scientific">Cellulomonas hominis</name>
    <dbReference type="NCBI Taxonomy" id="156981"/>
    <lineage>
        <taxon>Bacteria</taxon>
        <taxon>Bacillati</taxon>
        <taxon>Actinomycetota</taxon>
        <taxon>Actinomycetes</taxon>
        <taxon>Micrococcales</taxon>
        <taxon>Cellulomonadaceae</taxon>
        <taxon>Cellulomonas</taxon>
    </lineage>
</organism>
<sequence>MTTTDAPASSTRDAVAAALRTVDANLASWGEAYPDDTTTAGRYPLRPATADLPEGANRGWTTSFWPGQLWLAHELTGAPRYLEAALGHVASFADRIARAVDVDTHDLGFLYTLSCVTAWRRTGDDAARTAALAAADALMHRFLEPAGIVQAWGDLTDPAQRGRTIIDSLMNMPLLRWATAETGDPRYAEAADRHTVQLRDHIVRDDDTTFHTFYWDPVTGEPLRGATEQGLADDSCWARGQAWGIFGFALAHRETGDATLLAAARRCADYFLAHLPADHVVYWDLALTDGSGAERDSSSAAIAACGLDELARLLPEGDVDGERYRTAAAAMLDSLAASYASAPGTASGPLLLHGVYDMPKRVGVDEGTLWGDYYYLEALTRRLVPGWRSPWSVRGAAAGPAAAVPAERA</sequence>
<dbReference type="OrthoDB" id="428577at2"/>
<proteinExistence type="inferred from homology"/>